<feature type="compositionally biased region" description="Basic residues" evidence="5">
    <location>
        <begin position="461"/>
        <end position="488"/>
    </location>
</feature>
<dbReference type="InterPro" id="IPR036070">
    <property type="entry name" value="Nop_dom_sf"/>
</dbReference>
<dbReference type="SMART" id="SM00931">
    <property type="entry name" value="NOSIC"/>
    <property type="match status" value="1"/>
</dbReference>
<comment type="similarity">
    <text evidence="1">Belongs to the NOP5/NOP56 family.</text>
</comment>
<evidence type="ECO:0000313" key="7">
    <source>
        <dbReference type="EMBL" id="OCT96465.1"/>
    </source>
</evidence>
<dbReference type="GO" id="GO:0030515">
    <property type="term" value="F:snoRNA binding"/>
    <property type="evidence" value="ECO:0007669"/>
    <property type="project" value="InterPro"/>
</dbReference>
<gene>
    <name evidence="7" type="ORF">XELAEV_18008672mg</name>
</gene>
<dbReference type="Gene3D" id="1.10.246.90">
    <property type="entry name" value="Nop domain"/>
    <property type="match status" value="1"/>
</dbReference>
<dbReference type="InterPro" id="IPR002687">
    <property type="entry name" value="Nop_dom"/>
</dbReference>
<dbReference type="AlphaFoldDB" id="A0A974DS49"/>
<feature type="domain" description="NOSIC" evidence="6">
    <location>
        <begin position="164"/>
        <end position="216"/>
    </location>
</feature>
<protein>
    <recommendedName>
        <fullName evidence="2">Nucleolar protein 5A</fullName>
    </recommendedName>
</protein>
<dbReference type="Proteomes" id="UP000694892">
    <property type="component" value="Chromosome 1S"/>
</dbReference>
<dbReference type="Pfam" id="PF01798">
    <property type="entry name" value="Nop"/>
    <property type="match status" value="1"/>
</dbReference>
<evidence type="ECO:0000256" key="2">
    <source>
        <dbReference type="ARBA" id="ARBA00041388"/>
    </source>
</evidence>
<accession>A0A974DS49</accession>
<reference evidence="8" key="1">
    <citation type="journal article" date="2016" name="Nature">
        <title>Genome evolution in the allotetraploid frog Xenopus laevis.</title>
        <authorList>
            <person name="Session A.M."/>
            <person name="Uno Y."/>
            <person name="Kwon T."/>
            <person name="Chapman J.A."/>
            <person name="Toyoda A."/>
            <person name="Takahashi S."/>
            <person name="Fukui A."/>
            <person name="Hikosaka A."/>
            <person name="Suzuki A."/>
            <person name="Kondo M."/>
            <person name="van Heeringen S.J."/>
            <person name="Quigley I."/>
            <person name="Heinz S."/>
            <person name="Ogino H."/>
            <person name="Ochi H."/>
            <person name="Hellsten U."/>
            <person name="Lyons J.B."/>
            <person name="Simakov O."/>
            <person name="Putnam N."/>
            <person name="Stites J."/>
            <person name="Kuroki Y."/>
            <person name="Tanaka T."/>
            <person name="Michiue T."/>
            <person name="Watanabe M."/>
            <person name="Bogdanovic O."/>
            <person name="Lister R."/>
            <person name="Georgiou G."/>
            <person name="Paranjpe S.S."/>
            <person name="van Kruijsbergen I."/>
            <person name="Shu S."/>
            <person name="Carlson J."/>
            <person name="Kinoshita T."/>
            <person name="Ohta Y."/>
            <person name="Mawaribuchi S."/>
            <person name="Jenkins J."/>
            <person name="Grimwood J."/>
            <person name="Schmutz J."/>
            <person name="Mitros T."/>
            <person name="Mozaffari S.V."/>
            <person name="Suzuki Y."/>
            <person name="Haramoto Y."/>
            <person name="Yamamoto T.S."/>
            <person name="Takagi C."/>
            <person name="Heald R."/>
            <person name="Miller K."/>
            <person name="Haudenschild C."/>
            <person name="Kitzman J."/>
            <person name="Nakayama T."/>
            <person name="Izutsu Y."/>
            <person name="Robert J."/>
            <person name="Fortriede J."/>
            <person name="Burns K."/>
            <person name="Lotay V."/>
            <person name="Karimi K."/>
            <person name="Yasuoka Y."/>
            <person name="Dichmann D.S."/>
            <person name="Flajnik M.F."/>
            <person name="Houston D.W."/>
            <person name="Shendure J."/>
            <person name="DuPasquier L."/>
            <person name="Vize P.D."/>
            <person name="Zorn A.M."/>
            <person name="Ito M."/>
            <person name="Marcotte E.M."/>
            <person name="Wallingford J.B."/>
            <person name="Ito Y."/>
            <person name="Asashima M."/>
            <person name="Ueno N."/>
            <person name="Matsuda Y."/>
            <person name="Veenstra G.J."/>
            <person name="Fujiyama A."/>
            <person name="Harland R.M."/>
            <person name="Taira M."/>
            <person name="Rokhsar D.S."/>
        </authorList>
    </citation>
    <scope>NUCLEOTIDE SEQUENCE [LARGE SCALE GENOMIC DNA]</scope>
    <source>
        <strain evidence="8">J</strain>
    </source>
</reference>
<comment type="subunit">
    <text evidence="4">Part of a large pre-ribosomal ribonucleoprotein (RNP) complex, that consists of at least 62 ribosomal proteins, 45 nonribosomal proteins and both pre-rRNA and mature rRNA species. Within this complex directly interacts with TCOF1 in an RNA-independent manner. Core component of box C/D small nucleolar ribonucleoprotein (snoRNP) particles; the core proteins SNU13, NOP56, NOP58 and FBL or FBLL1 assemble stepwise onto the snoRNA. Interacts with NOP1 and NOP58. Interacts with NUFIP1, RUVBL1 and RUVBL2; RUVBL1:RUVBL2 seem to bridge the association of NOP56 with NUFIP1. Part of the small subunit (SSU) processome, composed of more than 70 proteins and the RNA chaperone small nucleolar RNA (snoRNA) U3. Interacts with NOP2 and FBL.</text>
</comment>
<dbReference type="EMBL" id="CM004467">
    <property type="protein sequence ID" value="OCT96465.1"/>
    <property type="molecule type" value="Genomic_DNA"/>
</dbReference>
<dbReference type="PANTHER" id="PTHR10894">
    <property type="entry name" value="NUCLEOLAR PROTEIN 5 NUCLEOLAR PROTEIN NOP5 NOP58"/>
    <property type="match status" value="1"/>
</dbReference>
<dbReference type="InterPro" id="IPR029012">
    <property type="entry name" value="Helix_hairpin_bin_sf"/>
</dbReference>
<evidence type="ECO:0000256" key="5">
    <source>
        <dbReference type="SAM" id="MobiDB-lite"/>
    </source>
</evidence>
<dbReference type="Gene3D" id="1.10.287.660">
    <property type="entry name" value="Helix hairpin bin"/>
    <property type="match status" value="1"/>
</dbReference>
<proteinExistence type="inferred from homology"/>
<dbReference type="GO" id="GO:0032040">
    <property type="term" value="C:small-subunit processome"/>
    <property type="evidence" value="ECO:0007669"/>
    <property type="project" value="InterPro"/>
</dbReference>
<evidence type="ECO:0000256" key="3">
    <source>
        <dbReference type="ARBA" id="ARBA00053627"/>
    </source>
</evidence>
<evidence type="ECO:0000313" key="8">
    <source>
        <dbReference type="Proteomes" id="UP000694892"/>
    </source>
</evidence>
<dbReference type="InterPro" id="IPR012976">
    <property type="entry name" value="NOSIC"/>
</dbReference>
<evidence type="ECO:0000256" key="1">
    <source>
        <dbReference type="ARBA" id="ARBA00009211"/>
    </source>
</evidence>
<organism evidence="7 8">
    <name type="scientific">Xenopus laevis</name>
    <name type="common">African clawed frog</name>
    <dbReference type="NCBI Taxonomy" id="8355"/>
    <lineage>
        <taxon>Eukaryota</taxon>
        <taxon>Metazoa</taxon>
        <taxon>Chordata</taxon>
        <taxon>Craniata</taxon>
        <taxon>Vertebrata</taxon>
        <taxon>Euteleostomi</taxon>
        <taxon>Amphibia</taxon>
        <taxon>Batrachia</taxon>
        <taxon>Anura</taxon>
        <taxon>Pipoidea</taxon>
        <taxon>Pipidae</taxon>
        <taxon>Xenopodinae</taxon>
        <taxon>Xenopus</taxon>
        <taxon>Xenopus</taxon>
    </lineage>
</organism>
<dbReference type="Gene3D" id="1.10.150.460">
    <property type="match status" value="1"/>
</dbReference>
<feature type="region of interest" description="Disordered" evidence="5">
    <location>
        <begin position="410"/>
        <end position="489"/>
    </location>
</feature>
<dbReference type="InterPro" id="IPR042239">
    <property type="entry name" value="Nop_C"/>
</dbReference>
<dbReference type="InterPro" id="IPR045056">
    <property type="entry name" value="Nop56/Nop58"/>
</dbReference>
<name>A0A974DS49_XENLA</name>
<evidence type="ECO:0000256" key="4">
    <source>
        <dbReference type="ARBA" id="ARBA00064370"/>
    </source>
</evidence>
<dbReference type="SUPFAM" id="SSF89124">
    <property type="entry name" value="Nop domain"/>
    <property type="match status" value="1"/>
</dbReference>
<evidence type="ECO:0000259" key="6">
    <source>
        <dbReference type="SMART" id="SM00931"/>
    </source>
</evidence>
<feature type="compositionally biased region" description="Basic residues" evidence="5">
    <location>
        <begin position="419"/>
        <end position="451"/>
    </location>
</feature>
<dbReference type="GO" id="GO:0031428">
    <property type="term" value="C:box C/D methylation guide snoRNP complex"/>
    <property type="evidence" value="ECO:0007669"/>
    <property type="project" value="InterPro"/>
</dbReference>
<sequence>MMELFFVNSIFMRCVYVEMLCLSKAPRRPDPTLPCLSRSTRVNPSSHFPEIPTSVFGGQAEEQVEERVLHEDLKLLLETHMPAKKNMALLGVADVKIGAAIQEELKITCQTGGVVAEILRGIRLHFHSLVKGLTAQSASKAQLGLGHSYSCAKVKININRVDNMIIQSISLLDQLDKDINTFSMRVREWYRCHLPELIKIVSDNYTYCHMAMFIGNRKELSEEKLEEMVEIVMDSAKAQAVLDASHSSMGMDISPIDLIIESFSSRVISLWEYHKELQEYLRSKMSHVAPSLSALIGEVPASTVQILGAEKVLDQLHYRALKTRGNTPKYGLIFHSTFIGRADKSPPVYLGDKLREQVEERLFFYETGEAPRKNLDVMKETAGVVLGQLGAGDAKAAQLTHRYSALSDPQATEVVSENKRKRRRKKRRSHRRRKAERMERRRRKSQRRRNAILRLRSLRTGWKRKLSPRRKSKTWSQKRRLRNPKRKSKVETELKLGVIRS</sequence>
<dbReference type="PANTHER" id="PTHR10894:SF0">
    <property type="entry name" value="NUCLEOLAR PROTEIN 56"/>
    <property type="match status" value="1"/>
</dbReference>
<comment type="function">
    <text evidence="3">Involved in the early to middle stages of 60S ribosomal subunit biogenesis. Required for the biogenesis of box C/D snoRNAs such U3, U8 and U14 snoRNAs. Part of the small subunit (SSU) processome, first precursor of the small eukaryotic ribosomal subunit. During the assembly of the SSU processome in the nucleolus, many ribosome biogenesis factors, an RNA chaperone and ribosomal proteins associate with the nascent pre-rRNA and work in concert to generate RNA folding, modifications, rearrangements and cleavage as well as targeted degradation of pre-ribosomal RNA by the RNA exosome. Core component of box C/D small nucleolar ribonucleoprotein (snoRNP) complexes that function in methylation of multiple sites on ribosomal RNAs (rRNAs) and messenger RNAs (mRNAs).</text>
</comment>